<evidence type="ECO:0000313" key="6">
    <source>
        <dbReference type="Proteomes" id="UP000094236"/>
    </source>
</evidence>
<dbReference type="Proteomes" id="UP000094236">
    <property type="component" value="Unassembled WGS sequence"/>
</dbReference>
<dbReference type="InterPro" id="IPR011044">
    <property type="entry name" value="Quino_amine_DH_bsu"/>
</dbReference>
<keyword evidence="1 3" id="KW-0853">WD repeat</keyword>
<dbReference type="GO" id="GO:0051014">
    <property type="term" value="P:actin filament severing"/>
    <property type="evidence" value="ECO:0007669"/>
    <property type="project" value="EnsemblFungi"/>
</dbReference>
<sequence>MSISNSSIWAPLPSTTRAFPTHLSYDLKSDRIAYASGKSVFVRSVSDPSKSIQFIQHNAPASVARFAPSGFYIASGDENGNVKIWDCVGEDLILKGEYPIISGKINDIAWDVESKRIIAVGDGKERFGHCFTYDSGNSVGEILGHSSQINAVAIKPNRPYRAATVSDDGGLVFLAGPPFKFQASVRGHHNNFVRDVKYSPDGKYIVSVGFDRKIVVYDGKNGEFLKEIENDHQGGLFGVDFIIGQDNKFVTCSADCSVKLWDIESDKLIKSWNLENKLENQQVGLVSTKDYIISLSLNGNLNYFKIDSDDTKPSKIVKGHQKSITALATTENGEYIYTGSYDGRFCKWSLDTGLAQDIEPGESTLIHSNLIVGINNLKRGNELISVAWDDTIKKITNSKFNGSLNIGEQPRQVASFTDKSVVITETKLILYDNNGSLEKLKEIELKFPTTPALDICSKYIVITNASNNQPIIYDFELNQIESINLPTIVSKPNIAKISPNEKFLAVGDIFGKIFLFNLETQKIQTSRWSFHTSKINSIAWNEDNDHVVSGSSDTNIIVYSVTSPGRTIKSLNAHKEGVNAVSWIYRNGDDKQQIISGGSDSTIKLWDINF</sequence>
<feature type="repeat" description="WD" evidence="3">
    <location>
        <begin position="528"/>
        <end position="569"/>
    </location>
</feature>
<protein>
    <recommendedName>
        <fullName evidence="4">Vps41 beta-propeller domain-containing protein</fullName>
    </recommendedName>
</protein>
<dbReference type="PROSITE" id="PS00678">
    <property type="entry name" value="WD_REPEATS_1"/>
    <property type="match status" value="1"/>
</dbReference>
<dbReference type="GO" id="GO:0032466">
    <property type="term" value="P:negative regulation of cytokinesis"/>
    <property type="evidence" value="ECO:0007669"/>
    <property type="project" value="EnsemblFungi"/>
</dbReference>
<evidence type="ECO:0000256" key="2">
    <source>
        <dbReference type="ARBA" id="ARBA00022737"/>
    </source>
</evidence>
<dbReference type="EMBL" id="KV454016">
    <property type="protein sequence ID" value="ODV94094.1"/>
    <property type="molecule type" value="Genomic_DNA"/>
</dbReference>
<dbReference type="SUPFAM" id="SSF50969">
    <property type="entry name" value="YVTN repeat-like/Quinoprotein amine dehydrogenase"/>
    <property type="match status" value="1"/>
</dbReference>
<dbReference type="Pfam" id="PF23411">
    <property type="entry name" value="Beta-prop_Vps41"/>
    <property type="match status" value="1"/>
</dbReference>
<evidence type="ECO:0000313" key="5">
    <source>
        <dbReference type="EMBL" id="ODV94094.1"/>
    </source>
</evidence>
<proteinExistence type="predicted"/>
<dbReference type="Pfam" id="PF00400">
    <property type="entry name" value="WD40"/>
    <property type="match status" value="5"/>
</dbReference>
<dbReference type="PANTHER" id="PTHR19856">
    <property type="entry name" value="WD-REPEATCONTAINING PROTEIN WDR1"/>
    <property type="match status" value="1"/>
</dbReference>
<reference evidence="6" key="1">
    <citation type="submission" date="2016-05" db="EMBL/GenBank/DDBJ databases">
        <title>Comparative genomics of biotechnologically important yeasts.</title>
        <authorList>
            <consortium name="DOE Joint Genome Institute"/>
            <person name="Riley R."/>
            <person name="Haridas S."/>
            <person name="Wolfe K.H."/>
            <person name="Lopes M.R."/>
            <person name="Hittinger C.T."/>
            <person name="Goker M."/>
            <person name="Salamov A."/>
            <person name="Wisecaver J."/>
            <person name="Long T.M."/>
            <person name="Aerts A.L."/>
            <person name="Barry K."/>
            <person name="Choi C."/>
            <person name="Clum A."/>
            <person name="Coughlan A.Y."/>
            <person name="Deshpande S."/>
            <person name="Douglass A.P."/>
            <person name="Hanson S.J."/>
            <person name="Klenk H.-P."/>
            <person name="Labutti K."/>
            <person name="Lapidus A."/>
            <person name="Lindquist E."/>
            <person name="Lipzen A."/>
            <person name="Meier-Kolthoff J.P."/>
            <person name="Ohm R.A."/>
            <person name="Otillar R.P."/>
            <person name="Pangilinan J."/>
            <person name="Peng Y."/>
            <person name="Rokas A."/>
            <person name="Rosa C.A."/>
            <person name="Scheuner C."/>
            <person name="Sibirny A.A."/>
            <person name="Slot J.C."/>
            <person name="Stielow J.B."/>
            <person name="Sun H."/>
            <person name="Kurtzman C.P."/>
            <person name="Blackwell M."/>
            <person name="Grigoriev I.V."/>
            <person name="Jeffries T.W."/>
        </authorList>
    </citation>
    <scope>NUCLEOTIDE SEQUENCE [LARGE SCALE GENOMIC DNA]</scope>
    <source>
        <strain evidence="6">NRRL Y-2460</strain>
    </source>
</reference>
<dbReference type="STRING" id="669874.A0A1E4TQT5"/>
<dbReference type="GO" id="GO:0051016">
    <property type="term" value="P:barbed-end actin filament capping"/>
    <property type="evidence" value="ECO:0007669"/>
    <property type="project" value="EnsemblFungi"/>
</dbReference>
<dbReference type="FunFam" id="2.130.10.10:FF:000102">
    <property type="entry name" value="Actin-interacting protein 1"/>
    <property type="match status" value="1"/>
</dbReference>
<dbReference type="GO" id="GO:0003786">
    <property type="term" value="F:actin lateral binding"/>
    <property type="evidence" value="ECO:0007669"/>
    <property type="project" value="EnsemblFungi"/>
</dbReference>
<feature type="repeat" description="WD" evidence="3">
    <location>
        <begin position="317"/>
        <end position="353"/>
    </location>
</feature>
<dbReference type="GO" id="GO:0030042">
    <property type="term" value="P:actin filament depolymerization"/>
    <property type="evidence" value="ECO:0007669"/>
    <property type="project" value="EnsemblFungi"/>
</dbReference>
<dbReference type="PROSITE" id="PS50294">
    <property type="entry name" value="WD_REPEATS_REGION"/>
    <property type="match status" value="4"/>
</dbReference>
<feature type="repeat" description="WD" evidence="3">
    <location>
        <begin position="54"/>
        <end position="86"/>
    </location>
</feature>
<dbReference type="AlphaFoldDB" id="A0A1E4TQT5"/>
<dbReference type="Gene3D" id="2.130.10.10">
    <property type="entry name" value="YVTN repeat-like/Quinoprotein amine dehydrogenase"/>
    <property type="match status" value="2"/>
</dbReference>
<evidence type="ECO:0000256" key="3">
    <source>
        <dbReference type="PROSITE-ProRule" id="PRU00221"/>
    </source>
</evidence>
<evidence type="ECO:0000259" key="4">
    <source>
        <dbReference type="Pfam" id="PF23411"/>
    </source>
</evidence>
<organism evidence="5 6">
    <name type="scientific">Pachysolen tannophilus NRRL Y-2460</name>
    <dbReference type="NCBI Taxonomy" id="669874"/>
    <lineage>
        <taxon>Eukaryota</taxon>
        <taxon>Fungi</taxon>
        <taxon>Dikarya</taxon>
        <taxon>Ascomycota</taxon>
        <taxon>Saccharomycotina</taxon>
        <taxon>Pichiomycetes</taxon>
        <taxon>Pachysolenaceae</taxon>
        <taxon>Pachysolen</taxon>
    </lineage>
</organism>
<feature type="domain" description="Vps41 beta-propeller" evidence="4">
    <location>
        <begin position="486"/>
        <end position="600"/>
    </location>
</feature>
<gene>
    <name evidence="5" type="ORF">PACTADRAFT_76732</name>
</gene>
<dbReference type="SMART" id="SM00320">
    <property type="entry name" value="WD40"/>
    <property type="match status" value="7"/>
</dbReference>
<dbReference type="PANTHER" id="PTHR19856:SF0">
    <property type="entry name" value="WD REPEAT-CONTAINING PROTEIN 1"/>
    <property type="match status" value="1"/>
</dbReference>
<dbReference type="GO" id="GO:0030479">
    <property type="term" value="C:actin cortical patch"/>
    <property type="evidence" value="ECO:0007669"/>
    <property type="project" value="EnsemblFungi"/>
</dbReference>
<dbReference type="InterPro" id="IPR020472">
    <property type="entry name" value="WD40_PAC1"/>
</dbReference>
<feature type="repeat" description="WD" evidence="3">
    <location>
        <begin position="571"/>
        <end position="610"/>
    </location>
</feature>
<dbReference type="SUPFAM" id="SSF50978">
    <property type="entry name" value="WD40 repeat-like"/>
    <property type="match status" value="1"/>
</dbReference>
<dbReference type="PRINTS" id="PR00320">
    <property type="entry name" value="GPROTEINBRPT"/>
</dbReference>
<feature type="repeat" description="WD" evidence="3">
    <location>
        <begin position="186"/>
        <end position="227"/>
    </location>
</feature>
<dbReference type="SUPFAM" id="SSF63825">
    <property type="entry name" value="YWTD domain"/>
    <property type="match status" value="1"/>
</dbReference>
<dbReference type="GO" id="GO:0005884">
    <property type="term" value="C:actin filament"/>
    <property type="evidence" value="ECO:0007669"/>
    <property type="project" value="EnsemblFungi"/>
</dbReference>
<evidence type="ECO:0000256" key="1">
    <source>
        <dbReference type="ARBA" id="ARBA00022574"/>
    </source>
</evidence>
<dbReference type="InterPro" id="IPR057780">
    <property type="entry name" value="Beta-prop_Vps41"/>
</dbReference>
<keyword evidence="2" id="KW-0677">Repeat</keyword>
<dbReference type="InterPro" id="IPR015943">
    <property type="entry name" value="WD40/YVTN_repeat-like_dom_sf"/>
</dbReference>
<dbReference type="InterPro" id="IPR036322">
    <property type="entry name" value="WD40_repeat_dom_sf"/>
</dbReference>
<accession>A0A1E4TQT5</accession>
<dbReference type="OrthoDB" id="2306at2759"/>
<dbReference type="InterPro" id="IPR001680">
    <property type="entry name" value="WD40_rpt"/>
</dbReference>
<dbReference type="CDD" id="cd00200">
    <property type="entry name" value="WD40"/>
    <property type="match status" value="1"/>
</dbReference>
<dbReference type="PROSITE" id="PS50082">
    <property type="entry name" value="WD_REPEATS_2"/>
    <property type="match status" value="6"/>
</dbReference>
<keyword evidence="6" id="KW-1185">Reference proteome</keyword>
<feature type="repeat" description="WD" evidence="3">
    <location>
        <begin position="229"/>
        <end position="271"/>
    </location>
</feature>
<dbReference type="InterPro" id="IPR019775">
    <property type="entry name" value="WD40_repeat_CS"/>
</dbReference>
<name>A0A1E4TQT5_PACTA</name>